<name>A0A1I5GFM0_9ACTN</name>
<comment type="similarity">
    <text evidence="1 2">Belongs to the small heat shock protein (HSP20) family.</text>
</comment>
<dbReference type="PROSITE" id="PS01031">
    <property type="entry name" value="SHSP"/>
    <property type="match status" value="1"/>
</dbReference>
<sequence length="149" mass="16801">MALPSIRHPGDTMLTPRPRAFDPLYEQMEQLVNAAFAGTTTEMPWAPAADVSETDDAYVIEAELPGLKKDEIDVSLHDRELTITGEVKERESRGLRHRKQRRSGRFEYRVYLPGDIDAERVDANLGDGVLTVTVPKATTEKDRHIEVKD</sequence>
<keyword evidence="5" id="KW-1185">Reference proteome</keyword>
<protein>
    <submittedName>
        <fullName evidence="4">Heat shock protein Hsp20</fullName>
    </submittedName>
</protein>
<evidence type="ECO:0000259" key="3">
    <source>
        <dbReference type="PROSITE" id="PS01031"/>
    </source>
</evidence>
<keyword evidence="4" id="KW-0346">Stress response</keyword>
<dbReference type="RefSeq" id="WP_021591213.1">
    <property type="nucleotide sequence ID" value="NZ_CP083237.1"/>
</dbReference>
<accession>A0A1I5GFM0</accession>
<dbReference type="PANTHER" id="PTHR11527">
    <property type="entry name" value="HEAT-SHOCK PROTEIN 20 FAMILY MEMBER"/>
    <property type="match status" value="1"/>
</dbReference>
<dbReference type="STRING" id="1993.SAMN04489713_105177"/>
<dbReference type="InParanoid" id="A0A1I5GFM0"/>
<dbReference type="CDD" id="cd06464">
    <property type="entry name" value="ACD_sHsps-like"/>
    <property type="match status" value="1"/>
</dbReference>
<evidence type="ECO:0000256" key="1">
    <source>
        <dbReference type="PROSITE-ProRule" id="PRU00285"/>
    </source>
</evidence>
<dbReference type="AlphaFoldDB" id="A0A1I5GFM0"/>
<dbReference type="Proteomes" id="UP000183413">
    <property type="component" value="Unassembled WGS sequence"/>
</dbReference>
<dbReference type="GeneID" id="99652029"/>
<dbReference type="SUPFAM" id="SSF49764">
    <property type="entry name" value="HSP20-like chaperones"/>
    <property type="match status" value="1"/>
</dbReference>
<dbReference type="EMBL" id="FOVH01000005">
    <property type="protein sequence ID" value="SFO34689.1"/>
    <property type="molecule type" value="Genomic_DNA"/>
</dbReference>
<proteinExistence type="inferred from homology"/>
<feature type="domain" description="SHSP" evidence="3">
    <location>
        <begin position="40"/>
        <end position="149"/>
    </location>
</feature>
<dbReference type="Pfam" id="PF00011">
    <property type="entry name" value="HSP20"/>
    <property type="match status" value="1"/>
</dbReference>
<dbReference type="InterPro" id="IPR008978">
    <property type="entry name" value="HSP20-like_chaperone"/>
</dbReference>
<dbReference type="InterPro" id="IPR002068">
    <property type="entry name" value="A-crystallin/Hsp20_dom"/>
</dbReference>
<dbReference type="Gene3D" id="2.60.40.790">
    <property type="match status" value="1"/>
</dbReference>
<evidence type="ECO:0000313" key="4">
    <source>
        <dbReference type="EMBL" id="SFO34689.1"/>
    </source>
</evidence>
<dbReference type="eggNOG" id="COG0071">
    <property type="taxonomic scope" value="Bacteria"/>
</dbReference>
<organism evidence="4 5">
    <name type="scientific">Actinomadura madurae</name>
    <dbReference type="NCBI Taxonomy" id="1993"/>
    <lineage>
        <taxon>Bacteria</taxon>
        <taxon>Bacillati</taxon>
        <taxon>Actinomycetota</taxon>
        <taxon>Actinomycetes</taxon>
        <taxon>Streptosporangiales</taxon>
        <taxon>Thermomonosporaceae</taxon>
        <taxon>Actinomadura</taxon>
    </lineage>
</organism>
<dbReference type="OrthoDB" id="9809760at2"/>
<evidence type="ECO:0000313" key="5">
    <source>
        <dbReference type="Proteomes" id="UP000183413"/>
    </source>
</evidence>
<gene>
    <name evidence="4" type="ORF">SAMN04489713_105177</name>
</gene>
<reference evidence="4 5" key="1">
    <citation type="submission" date="2016-10" db="EMBL/GenBank/DDBJ databases">
        <authorList>
            <person name="de Groot N.N."/>
        </authorList>
    </citation>
    <scope>NUCLEOTIDE SEQUENCE [LARGE SCALE GENOMIC DNA]</scope>
    <source>
        <strain evidence="4 5">DSM 43067</strain>
    </source>
</reference>
<evidence type="ECO:0000256" key="2">
    <source>
        <dbReference type="RuleBase" id="RU003616"/>
    </source>
</evidence>
<dbReference type="InterPro" id="IPR031107">
    <property type="entry name" value="Small_HSP"/>
</dbReference>